<name>A0A9W9YRU6_9CNID</name>
<sequence length="57" mass="6294">MNNKTPGRGQMRTDCNGMTTVTMATQEEYTMATLRFNAGPNSNVTFIGGNKQRSTVY</sequence>
<dbReference type="Proteomes" id="UP001163046">
    <property type="component" value="Unassembled WGS sequence"/>
</dbReference>
<reference evidence="1" key="1">
    <citation type="submission" date="2023-01" db="EMBL/GenBank/DDBJ databases">
        <title>Genome assembly of the deep-sea coral Lophelia pertusa.</title>
        <authorList>
            <person name="Herrera S."/>
            <person name="Cordes E."/>
        </authorList>
    </citation>
    <scope>NUCLEOTIDE SEQUENCE</scope>
    <source>
        <strain evidence="1">USNM1676648</strain>
        <tissue evidence="1">Polyp</tissue>
    </source>
</reference>
<accession>A0A9W9YRU6</accession>
<gene>
    <name evidence="1" type="ORF">OS493_011442</name>
</gene>
<proteinExistence type="predicted"/>
<keyword evidence="2" id="KW-1185">Reference proteome</keyword>
<dbReference type="AlphaFoldDB" id="A0A9W9YRU6"/>
<protein>
    <submittedName>
        <fullName evidence="1">Uncharacterized protein</fullName>
    </submittedName>
</protein>
<comment type="caution">
    <text evidence="1">The sequence shown here is derived from an EMBL/GenBank/DDBJ whole genome shotgun (WGS) entry which is preliminary data.</text>
</comment>
<dbReference type="EMBL" id="MU827306">
    <property type="protein sequence ID" value="KAJ7363164.1"/>
    <property type="molecule type" value="Genomic_DNA"/>
</dbReference>
<evidence type="ECO:0000313" key="2">
    <source>
        <dbReference type="Proteomes" id="UP001163046"/>
    </source>
</evidence>
<evidence type="ECO:0000313" key="1">
    <source>
        <dbReference type="EMBL" id="KAJ7363164.1"/>
    </source>
</evidence>
<organism evidence="1 2">
    <name type="scientific">Desmophyllum pertusum</name>
    <dbReference type="NCBI Taxonomy" id="174260"/>
    <lineage>
        <taxon>Eukaryota</taxon>
        <taxon>Metazoa</taxon>
        <taxon>Cnidaria</taxon>
        <taxon>Anthozoa</taxon>
        <taxon>Hexacorallia</taxon>
        <taxon>Scleractinia</taxon>
        <taxon>Caryophylliina</taxon>
        <taxon>Caryophylliidae</taxon>
        <taxon>Desmophyllum</taxon>
    </lineage>
</organism>
<feature type="non-terminal residue" evidence="1">
    <location>
        <position position="57"/>
    </location>
</feature>